<protein>
    <submittedName>
        <fullName evidence="1">Bacteriophage abortive infection AbiH</fullName>
    </submittedName>
</protein>
<gene>
    <name evidence="1" type="ORF">SAMN04488494_1269</name>
</gene>
<name>A0A1M7FUM2_XYLRU</name>
<evidence type="ECO:0000313" key="2">
    <source>
        <dbReference type="Proteomes" id="UP000184280"/>
    </source>
</evidence>
<dbReference type="AlphaFoldDB" id="A0A1M7FUM2"/>
<dbReference type="OrthoDB" id="5903604at2"/>
<proteinExistence type="predicted"/>
<dbReference type="Proteomes" id="UP000184280">
    <property type="component" value="Unassembled WGS sequence"/>
</dbReference>
<reference evidence="1 2" key="1">
    <citation type="submission" date="2016-11" db="EMBL/GenBank/DDBJ databases">
        <authorList>
            <person name="Jaros S."/>
            <person name="Januszkiewicz K."/>
            <person name="Wedrychowicz H."/>
        </authorList>
    </citation>
    <scope>NUCLEOTIDE SEQUENCE [LARGE SCALE GENOMIC DNA]</scope>
    <source>
        <strain evidence="1 2">BPI-34</strain>
    </source>
</reference>
<dbReference type="Pfam" id="PF14253">
    <property type="entry name" value="AbiH"/>
    <property type="match status" value="1"/>
</dbReference>
<dbReference type="EMBL" id="FRCJ01000002">
    <property type="protein sequence ID" value="SHM07771.1"/>
    <property type="molecule type" value="Genomic_DNA"/>
</dbReference>
<dbReference type="InterPro" id="IPR025935">
    <property type="entry name" value="AbiH"/>
</dbReference>
<organism evidence="1 2">
    <name type="scientific">Xylanibacter ruminicola</name>
    <name type="common">Prevotella ruminicola</name>
    <dbReference type="NCBI Taxonomy" id="839"/>
    <lineage>
        <taxon>Bacteria</taxon>
        <taxon>Pseudomonadati</taxon>
        <taxon>Bacteroidota</taxon>
        <taxon>Bacteroidia</taxon>
        <taxon>Bacteroidales</taxon>
        <taxon>Prevotellaceae</taxon>
        <taxon>Xylanibacter</taxon>
    </lineage>
</organism>
<accession>A0A1M7FUM2</accession>
<evidence type="ECO:0000313" key="1">
    <source>
        <dbReference type="EMBL" id="SHM07771.1"/>
    </source>
</evidence>
<dbReference type="RefSeq" id="WP_073043766.1">
    <property type="nucleotide sequence ID" value="NZ_FOLF01000012.1"/>
</dbReference>
<sequence>MNVLYILGNGFDKAVGMKTSYPEFYHYLMENTDNCSDLMQQLKSDINADKELWSDMEVAFGQFTLKIKTAEELVNLYFELSDKLQDYLQEEENAFNPDKYKNKFVGDFIHPSKYMGATDRMKYSDFLKMVGVSCDISVMTLNYTDTLEKLLALEKNSDKKIDNNHYFRQVIHLHGRLGESIIIGVDNEEQIANEELRNNVDVKDFLIKVQSNYTMKQTRHRTCENLISNANLVILYGVSLGDTDARWWKLLGEQFKKRNTISIVQHLYMPNAITPTRQQLLGRIERKQRTCIMEKMGIKKEEWPEDTADRLYFITNSGAFTI</sequence>